<gene>
    <name evidence="1" type="ORF">BHF68_06170</name>
</gene>
<dbReference type="PROSITE" id="PS51257">
    <property type="entry name" value="PROKAR_LIPOPROTEIN"/>
    <property type="match status" value="1"/>
</dbReference>
<name>A0A1E5G1F9_9FIRM</name>
<accession>A0A1E5G1F9</accession>
<evidence type="ECO:0000313" key="2">
    <source>
        <dbReference type="Proteomes" id="UP000094296"/>
    </source>
</evidence>
<dbReference type="Proteomes" id="UP000094296">
    <property type="component" value="Unassembled WGS sequence"/>
</dbReference>
<organism evidence="1 2">
    <name type="scientific">Desulfuribacillus alkaliarsenatis</name>
    <dbReference type="NCBI Taxonomy" id="766136"/>
    <lineage>
        <taxon>Bacteria</taxon>
        <taxon>Bacillati</taxon>
        <taxon>Bacillota</taxon>
        <taxon>Desulfuribacillia</taxon>
        <taxon>Desulfuribacillales</taxon>
        <taxon>Desulfuribacillaceae</taxon>
        <taxon>Desulfuribacillus</taxon>
    </lineage>
</organism>
<comment type="caution">
    <text evidence="1">The sequence shown here is derived from an EMBL/GenBank/DDBJ whole genome shotgun (WGS) entry which is preliminary data.</text>
</comment>
<dbReference type="STRING" id="766136.BHF68_06170"/>
<dbReference type="AlphaFoldDB" id="A0A1E5G1F9"/>
<sequence length="189" mass="21999">MDKRNKMILIAVIIAVLLTAGCRVQDFDKRDRIYSEYIDAYVKIQNKISLLTSEVTEAIENDEINEKDRLKIILDSIRKAENSIATYVTHIPTPIDKETEEIRNLINSEIYSLPYLMINEHNRIDDLNDSQINENIRTEEIEQYFTWLVNLLESLMLAMEIQKSNETDLNNIIDRKNIIVSVIANSNPK</sequence>
<evidence type="ECO:0008006" key="3">
    <source>
        <dbReference type="Google" id="ProtNLM"/>
    </source>
</evidence>
<dbReference type="EMBL" id="MIJE01000030">
    <property type="protein sequence ID" value="OEF96662.1"/>
    <property type="molecule type" value="Genomic_DNA"/>
</dbReference>
<proteinExistence type="predicted"/>
<reference evidence="1 2" key="1">
    <citation type="submission" date="2016-09" db="EMBL/GenBank/DDBJ databases">
        <title>Draft genome sequence for the type strain of Desulfuribacillus alkaliarsenatis AHT28, an obligately anaerobic, sulfidogenic bacterium isolated from Russian soda lake sediments.</title>
        <authorList>
            <person name="Abin C.A."/>
            <person name="Hollibaugh J.T."/>
        </authorList>
    </citation>
    <scope>NUCLEOTIDE SEQUENCE [LARGE SCALE GENOMIC DNA]</scope>
    <source>
        <strain evidence="1 2">AHT28</strain>
    </source>
</reference>
<protein>
    <recommendedName>
        <fullName evidence="3">Lipoprotein</fullName>
    </recommendedName>
</protein>
<evidence type="ECO:0000313" key="1">
    <source>
        <dbReference type="EMBL" id="OEF96662.1"/>
    </source>
</evidence>
<keyword evidence="2" id="KW-1185">Reference proteome</keyword>